<evidence type="ECO:0000313" key="2">
    <source>
        <dbReference type="EMBL" id="KAG5929474.1"/>
    </source>
</evidence>
<protein>
    <submittedName>
        <fullName evidence="2">Uncharacterized protein</fullName>
    </submittedName>
</protein>
<dbReference type="Proteomes" id="UP000811619">
    <property type="component" value="Unassembled WGS sequence"/>
</dbReference>
<proteinExistence type="predicted"/>
<accession>A0A8K0NJ18</accession>
<organism evidence="2 3">
    <name type="scientific">Claviceps africana</name>
    <dbReference type="NCBI Taxonomy" id="83212"/>
    <lineage>
        <taxon>Eukaryota</taxon>
        <taxon>Fungi</taxon>
        <taxon>Dikarya</taxon>
        <taxon>Ascomycota</taxon>
        <taxon>Pezizomycotina</taxon>
        <taxon>Sordariomycetes</taxon>
        <taxon>Hypocreomycetidae</taxon>
        <taxon>Hypocreales</taxon>
        <taxon>Clavicipitaceae</taxon>
        <taxon>Claviceps</taxon>
    </lineage>
</organism>
<reference evidence="2" key="1">
    <citation type="journal article" date="2020" name="bioRxiv">
        <title>Whole genome comparisons of ergot fungi reveals the divergence and evolution of species within the genus Claviceps are the result of varying mechanisms driving genome evolution and host range expansion.</title>
        <authorList>
            <person name="Wyka S.A."/>
            <person name="Mondo S.J."/>
            <person name="Liu M."/>
            <person name="Dettman J."/>
            <person name="Nalam V."/>
            <person name="Broders K.D."/>
        </authorList>
    </citation>
    <scope>NUCLEOTIDE SEQUENCE</scope>
    <source>
        <strain evidence="2">CCC 489</strain>
    </source>
</reference>
<evidence type="ECO:0000313" key="3">
    <source>
        <dbReference type="Proteomes" id="UP000811619"/>
    </source>
</evidence>
<dbReference type="AlphaFoldDB" id="A0A8K0NJ18"/>
<dbReference type="EMBL" id="SRPY01000055">
    <property type="protein sequence ID" value="KAG5929474.1"/>
    <property type="molecule type" value="Genomic_DNA"/>
</dbReference>
<feature type="compositionally biased region" description="Basic and acidic residues" evidence="1">
    <location>
        <begin position="22"/>
        <end position="31"/>
    </location>
</feature>
<keyword evidence="3" id="KW-1185">Reference proteome</keyword>
<sequence length="56" mass="5811">MSGVRYGAGAAASRQSNVNKQSGEKAEEAKASVEMWRLGDIADVGLCPWSTGQPGT</sequence>
<feature type="region of interest" description="Disordered" evidence="1">
    <location>
        <begin position="1"/>
        <end position="31"/>
    </location>
</feature>
<name>A0A8K0NJ18_9HYPO</name>
<evidence type="ECO:0000256" key="1">
    <source>
        <dbReference type="SAM" id="MobiDB-lite"/>
    </source>
</evidence>
<gene>
    <name evidence="2" type="ORF">E4U42_005738</name>
</gene>
<comment type="caution">
    <text evidence="2">The sequence shown here is derived from an EMBL/GenBank/DDBJ whole genome shotgun (WGS) entry which is preliminary data.</text>
</comment>